<name>A0A382ECY8_9ZZZZ</name>
<sequence length="77" mass="9117">MKNYDNVLSEELMSDLHEELEILRKLPVWVSSHQAWPENIQGFAGSVTQTLLSKNLTDRINTELYEKYFSMYEQVQH</sequence>
<feature type="non-terminal residue" evidence="1">
    <location>
        <position position="77"/>
    </location>
</feature>
<evidence type="ECO:0000313" key="1">
    <source>
        <dbReference type="EMBL" id="SVB48269.1"/>
    </source>
</evidence>
<organism evidence="1">
    <name type="scientific">marine metagenome</name>
    <dbReference type="NCBI Taxonomy" id="408172"/>
    <lineage>
        <taxon>unclassified sequences</taxon>
        <taxon>metagenomes</taxon>
        <taxon>ecological metagenomes</taxon>
    </lineage>
</organism>
<accession>A0A382ECY8</accession>
<reference evidence="1" key="1">
    <citation type="submission" date="2018-05" db="EMBL/GenBank/DDBJ databases">
        <authorList>
            <person name="Lanie J.A."/>
            <person name="Ng W.-L."/>
            <person name="Kazmierczak K.M."/>
            <person name="Andrzejewski T.M."/>
            <person name="Davidsen T.M."/>
            <person name="Wayne K.J."/>
            <person name="Tettelin H."/>
            <person name="Glass J.I."/>
            <person name="Rusch D."/>
            <person name="Podicherti R."/>
            <person name="Tsui H.-C.T."/>
            <person name="Winkler M.E."/>
        </authorList>
    </citation>
    <scope>NUCLEOTIDE SEQUENCE</scope>
</reference>
<dbReference type="EMBL" id="UINC01043772">
    <property type="protein sequence ID" value="SVB48269.1"/>
    <property type="molecule type" value="Genomic_DNA"/>
</dbReference>
<proteinExistence type="predicted"/>
<protein>
    <submittedName>
        <fullName evidence="1">Uncharacterized protein</fullName>
    </submittedName>
</protein>
<dbReference type="AlphaFoldDB" id="A0A382ECY8"/>
<gene>
    <name evidence="1" type="ORF">METZ01_LOCUS201123</name>
</gene>